<feature type="compositionally biased region" description="Basic and acidic residues" evidence="1">
    <location>
        <begin position="393"/>
        <end position="418"/>
    </location>
</feature>
<evidence type="ECO:0000256" key="1">
    <source>
        <dbReference type="SAM" id="MobiDB-lite"/>
    </source>
</evidence>
<feature type="region of interest" description="Disordered" evidence="1">
    <location>
        <begin position="378"/>
        <end position="427"/>
    </location>
</feature>
<organism evidence="2 3">
    <name type="scientific">Letharia lupina</name>
    <dbReference type="NCBI Taxonomy" id="560253"/>
    <lineage>
        <taxon>Eukaryota</taxon>
        <taxon>Fungi</taxon>
        <taxon>Dikarya</taxon>
        <taxon>Ascomycota</taxon>
        <taxon>Pezizomycotina</taxon>
        <taxon>Lecanoromycetes</taxon>
        <taxon>OSLEUM clade</taxon>
        <taxon>Lecanoromycetidae</taxon>
        <taxon>Lecanorales</taxon>
        <taxon>Lecanorineae</taxon>
        <taxon>Parmeliaceae</taxon>
        <taxon>Letharia</taxon>
    </lineage>
</organism>
<sequence length="427" mass="47792">MAPSDEENTCQKAQEDANPFIAFRRFADDQMSTLMNGVFSISSLFASPSTTPRRSVQDYEKWLQEARESSQCLAREADEAGRIMDVYTRAHKEGQHAIQGDIQEPTSCDDSELRRCPYRPTEQEGLPLEKPGLNICLMDDATRSYLSLATFSLCLPSNILTAPVLGEQLPSVPIAYLLYSPYSPVRLEQQPHLCDHGAKWREAFEDLLAVQNGQELPPKCSQRMPESSVDWVRGMIDLAICKQVEDTEESSSAAGKTSEATNQDLGLLSRFTNARQPENDADEEEDADNDDLDEERDAGVTELDVYDRFFGSQRPTSQGTARAAARRFAHLQQDSSPSDTDTRTPSILSTLTTTERTTLQDGSVHTKVVLIKRFSDGREENTETVQHQNAVRQTHDAASKSIKDEDVRNTGKDRETKVNKPSGWFWS</sequence>
<dbReference type="Proteomes" id="UP000593566">
    <property type="component" value="Unassembled WGS sequence"/>
</dbReference>
<evidence type="ECO:0000313" key="3">
    <source>
        <dbReference type="Proteomes" id="UP000593566"/>
    </source>
</evidence>
<comment type="caution">
    <text evidence="2">The sequence shown here is derived from an EMBL/GenBank/DDBJ whole genome shotgun (WGS) entry which is preliminary data.</text>
</comment>
<protein>
    <submittedName>
        <fullName evidence="2">Uncharacterized protein</fullName>
    </submittedName>
</protein>
<reference evidence="2 3" key="1">
    <citation type="journal article" date="2020" name="Genomics">
        <title>Complete, high-quality genomes from long-read metagenomic sequencing of two wolf lichen thalli reveals enigmatic genome architecture.</title>
        <authorList>
            <person name="McKenzie S.K."/>
            <person name="Walston R.F."/>
            <person name="Allen J.L."/>
        </authorList>
    </citation>
    <scope>NUCLEOTIDE SEQUENCE [LARGE SCALE GENOMIC DNA]</scope>
    <source>
        <strain evidence="2">WasteWater1</strain>
    </source>
</reference>
<gene>
    <name evidence="2" type="ORF">HO133_005470</name>
</gene>
<accession>A0A8H6C8K5</accession>
<dbReference type="AlphaFoldDB" id="A0A8H6C8K5"/>
<feature type="compositionally biased region" description="Low complexity" evidence="1">
    <location>
        <begin position="334"/>
        <end position="346"/>
    </location>
</feature>
<proteinExistence type="predicted"/>
<feature type="compositionally biased region" description="Acidic residues" evidence="1">
    <location>
        <begin position="279"/>
        <end position="294"/>
    </location>
</feature>
<feature type="region of interest" description="Disordered" evidence="1">
    <location>
        <begin position="307"/>
        <end position="346"/>
    </location>
</feature>
<keyword evidence="3" id="KW-1185">Reference proteome</keyword>
<dbReference type="GeneID" id="59333876"/>
<feature type="compositionally biased region" description="Polar residues" evidence="1">
    <location>
        <begin position="250"/>
        <end position="276"/>
    </location>
</feature>
<name>A0A8H6C8K5_9LECA</name>
<dbReference type="RefSeq" id="XP_037148362.1">
    <property type="nucleotide sequence ID" value="XM_037296380.1"/>
</dbReference>
<dbReference type="EMBL" id="JACCJB010000021">
    <property type="protein sequence ID" value="KAF6218927.1"/>
    <property type="molecule type" value="Genomic_DNA"/>
</dbReference>
<feature type="region of interest" description="Disordered" evidence="1">
    <location>
        <begin position="247"/>
        <end position="294"/>
    </location>
</feature>
<evidence type="ECO:0000313" key="2">
    <source>
        <dbReference type="EMBL" id="KAF6218927.1"/>
    </source>
</evidence>
<feature type="compositionally biased region" description="Polar residues" evidence="1">
    <location>
        <begin position="383"/>
        <end position="392"/>
    </location>
</feature>